<accession>A0A7U2I463</accession>
<dbReference type="OrthoDB" id="1844152at2759"/>
<evidence type="ECO:0000256" key="12">
    <source>
        <dbReference type="PIRSR" id="PIRSR602401-1"/>
    </source>
</evidence>
<dbReference type="GO" id="GO:0016705">
    <property type="term" value="F:oxidoreductase activity, acting on paired donors, with incorporation or reduction of molecular oxygen"/>
    <property type="evidence" value="ECO:0007669"/>
    <property type="project" value="InterPro"/>
</dbReference>
<evidence type="ECO:0000256" key="10">
    <source>
        <dbReference type="ARBA" id="ARBA00023033"/>
    </source>
</evidence>
<keyword evidence="8" id="KW-0560">Oxidoreductase</keyword>
<keyword evidence="5" id="KW-0812">Transmembrane</keyword>
<evidence type="ECO:0000313" key="14">
    <source>
        <dbReference type="EMBL" id="QRD01145.1"/>
    </source>
</evidence>
<dbReference type="GO" id="GO:0004497">
    <property type="term" value="F:monooxygenase activity"/>
    <property type="evidence" value="ECO:0007669"/>
    <property type="project" value="UniProtKB-KW"/>
</dbReference>
<dbReference type="CDD" id="cd11041">
    <property type="entry name" value="CYP503A1-like"/>
    <property type="match status" value="1"/>
</dbReference>
<dbReference type="Pfam" id="PF00067">
    <property type="entry name" value="p450"/>
    <property type="match status" value="1"/>
</dbReference>
<evidence type="ECO:0000256" key="4">
    <source>
        <dbReference type="ARBA" id="ARBA00022617"/>
    </source>
</evidence>
<evidence type="ECO:0000256" key="1">
    <source>
        <dbReference type="ARBA" id="ARBA00001971"/>
    </source>
</evidence>
<dbReference type="InterPro" id="IPR001128">
    <property type="entry name" value="Cyt_P450"/>
</dbReference>
<evidence type="ECO:0000256" key="5">
    <source>
        <dbReference type="ARBA" id="ARBA00022692"/>
    </source>
</evidence>
<name>A0A7U2I463_PHANO</name>
<dbReference type="VEuPathDB" id="FungiDB:JI435_158080"/>
<dbReference type="GO" id="GO:0005506">
    <property type="term" value="F:iron ion binding"/>
    <property type="evidence" value="ECO:0007669"/>
    <property type="project" value="InterPro"/>
</dbReference>
<dbReference type="PRINTS" id="PR00463">
    <property type="entry name" value="EP450I"/>
</dbReference>
<organism evidence="14 15">
    <name type="scientific">Phaeosphaeria nodorum (strain SN15 / ATCC MYA-4574 / FGSC 10173)</name>
    <name type="common">Glume blotch fungus</name>
    <name type="synonym">Parastagonospora nodorum</name>
    <dbReference type="NCBI Taxonomy" id="321614"/>
    <lineage>
        <taxon>Eukaryota</taxon>
        <taxon>Fungi</taxon>
        <taxon>Dikarya</taxon>
        <taxon>Ascomycota</taxon>
        <taxon>Pezizomycotina</taxon>
        <taxon>Dothideomycetes</taxon>
        <taxon>Pleosporomycetidae</taxon>
        <taxon>Pleosporales</taxon>
        <taxon>Pleosporineae</taxon>
        <taxon>Phaeosphaeriaceae</taxon>
        <taxon>Parastagonospora</taxon>
    </lineage>
</organism>
<evidence type="ECO:0000313" key="15">
    <source>
        <dbReference type="Proteomes" id="UP000663193"/>
    </source>
</evidence>
<evidence type="ECO:0000256" key="7">
    <source>
        <dbReference type="ARBA" id="ARBA00022989"/>
    </source>
</evidence>
<evidence type="ECO:0000256" key="8">
    <source>
        <dbReference type="ARBA" id="ARBA00023002"/>
    </source>
</evidence>
<dbReference type="GO" id="GO:0020037">
    <property type="term" value="F:heme binding"/>
    <property type="evidence" value="ECO:0007669"/>
    <property type="project" value="InterPro"/>
</dbReference>
<keyword evidence="7" id="KW-1133">Transmembrane helix</keyword>
<dbReference type="PANTHER" id="PTHR46206:SF5">
    <property type="entry name" value="P450, PUTATIVE (EUROFUNG)-RELATED"/>
    <property type="match status" value="1"/>
</dbReference>
<comment type="cofactor">
    <cofactor evidence="1 12">
        <name>heme</name>
        <dbReference type="ChEBI" id="CHEBI:30413"/>
    </cofactor>
</comment>
<keyword evidence="15" id="KW-1185">Reference proteome</keyword>
<comment type="subcellular location">
    <subcellularLocation>
        <location evidence="2">Membrane</location>
    </subcellularLocation>
</comment>
<keyword evidence="13" id="KW-0732">Signal</keyword>
<proteinExistence type="inferred from homology"/>
<evidence type="ECO:0000256" key="3">
    <source>
        <dbReference type="ARBA" id="ARBA00010617"/>
    </source>
</evidence>
<comment type="similarity">
    <text evidence="3">Belongs to the cytochrome P450 family.</text>
</comment>
<dbReference type="AlphaFoldDB" id="A0A7U2I463"/>
<dbReference type="InterPro" id="IPR002401">
    <property type="entry name" value="Cyt_P450_E_grp-I"/>
</dbReference>
<reference evidence="15" key="1">
    <citation type="journal article" date="2021" name="BMC Genomics">
        <title>Chromosome-level genome assembly and manually-curated proteome of model necrotroph Parastagonospora nodorum Sn15 reveals a genome-wide trove of candidate effector homologs, and redundancy of virulence-related functions within an accessory chromosome.</title>
        <authorList>
            <person name="Bertazzoni S."/>
            <person name="Jones D.A.B."/>
            <person name="Phan H.T."/>
            <person name="Tan K.-C."/>
            <person name="Hane J.K."/>
        </authorList>
    </citation>
    <scope>NUCLEOTIDE SEQUENCE [LARGE SCALE GENOMIC DNA]</scope>
    <source>
        <strain evidence="15">SN15 / ATCC MYA-4574 / FGSC 10173)</strain>
    </source>
</reference>
<evidence type="ECO:0008006" key="16">
    <source>
        <dbReference type="Google" id="ProtNLM"/>
    </source>
</evidence>
<keyword evidence="11" id="KW-0472">Membrane</keyword>
<dbReference type="GO" id="GO:0016020">
    <property type="term" value="C:membrane"/>
    <property type="evidence" value="ECO:0007669"/>
    <property type="project" value="UniProtKB-SubCell"/>
</dbReference>
<feature type="signal peptide" evidence="13">
    <location>
        <begin position="1"/>
        <end position="27"/>
    </location>
</feature>
<feature type="binding site" description="axial binding residue" evidence="12">
    <location>
        <position position="430"/>
    </location>
    <ligand>
        <name>heme</name>
        <dbReference type="ChEBI" id="CHEBI:30413"/>
    </ligand>
    <ligandPart>
        <name>Fe</name>
        <dbReference type="ChEBI" id="CHEBI:18248"/>
    </ligandPart>
</feature>
<dbReference type="EMBL" id="CP069034">
    <property type="protein sequence ID" value="QRD01145.1"/>
    <property type="molecule type" value="Genomic_DNA"/>
</dbReference>
<keyword evidence="6 12" id="KW-0479">Metal-binding</keyword>
<protein>
    <recommendedName>
        <fullName evidence="16">Cytochrome P450</fullName>
    </recommendedName>
</protein>
<keyword evidence="4 12" id="KW-0349">Heme</keyword>
<dbReference type="Gene3D" id="1.10.630.10">
    <property type="entry name" value="Cytochrome P450"/>
    <property type="match status" value="1"/>
</dbReference>
<evidence type="ECO:0000256" key="2">
    <source>
        <dbReference type="ARBA" id="ARBA00004370"/>
    </source>
</evidence>
<keyword evidence="9 12" id="KW-0408">Iron</keyword>
<evidence type="ECO:0000256" key="11">
    <source>
        <dbReference type="ARBA" id="ARBA00023136"/>
    </source>
</evidence>
<feature type="chain" id="PRO_5031013701" description="Cytochrome P450" evidence="13">
    <location>
        <begin position="28"/>
        <end position="495"/>
    </location>
</feature>
<dbReference type="PANTHER" id="PTHR46206">
    <property type="entry name" value="CYTOCHROME P450"/>
    <property type="match status" value="1"/>
</dbReference>
<keyword evidence="10" id="KW-0503">Monooxygenase</keyword>
<evidence type="ECO:0000256" key="6">
    <source>
        <dbReference type="ARBA" id="ARBA00022723"/>
    </source>
</evidence>
<evidence type="ECO:0000256" key="9">
    <source>
        <dbReference type="ARBA" id="ARBA00023004"/>
    </source>
</evidence>
<sequence length="495" mass="56413">MESDIMAFAMFLVAMFLLVMNSMGVDSYIVKKISFSKTTNLFSSFRTTIHDFRSGRFYKPWSTAQPIIISTKTQIAELSEASAVLSQRAVYADMFGFKHTLNGFNHNEVAGVKSRLMGRLIQVQGVSNLPKIFPYLNKRLQQSLDEQIALAKRRPDGVTLPVASTVRTVTSRVMAVLFFGEQTSRDPVFADALIRHPKEMVKCMAAFQIMPGFLAPFVHNFITKRGQAQEVIIKKLTDIMGSGRDMWDEPSPLKELTFAWNHASLCLDSEYWNGPEHQAQSLLGMWFAAAHQPWMNIDFIMLHLCRRPDIQEALIEEIGSLEDLTYDRLMELPLLDSFIKETVRLHPLDTLAVRRKALKQYTFASGSPQVAAGATVAVSSYDMMHNSTDYPSPNDFQLRRFMETGSSVKGTRFTEVSEKFPIWGYGSLACPGRFHASLVMKLVIAHIVMRYNMKLEDDKARTLWKWETFTMPYESTRFVLEERSSQDSRKDLDLL</sequence>
<dbReference type="Proteomes" id="UP000663193">
    <property type="component" value="Chromosome 12"/>
</dbReference>
<dbReference type="InterPro" id="IPR036396">
    <property type="entry name" value="Cyt_P450_sf"/>
</dbReference>
<gene>
    <name evidence="14" type="ORF">JI435_158080</name>
</gene>
<dbReference type="SUPFAM" id="SSF48264">
    <property type="entry name" value="Cytochrome P450"/>
    <property type="match status" value="1"/>
</dbReference>
<evidence type="ECO:0000256" key="13">
    <source>
        <dbReference type="SAM" id="SignalP"/>
    </source>
</evidence>